<dbReference type="Proteomes" id="UP000605986">
    <property type="component" value="Unassembled WGS sequence"/>
</dbReference>
<protein>
    <submittedName>
        <fullName evidence="5">Protein bimA</fullName>
    </submittedName>
</protein>
<accession>A0A8H4JWL7</accession>
<feature type="region of interest" description="Disordered" evidence="4">
    <location>
        <begin position="541"/>
        <end position="577"/>
    </location>
</feature>
<proteinExistence type="inferred from homology"/>
<dbReference type="GO" id="GO:0051301">
    <property type="term" value="P:cell division"/>
    <property type="evidence" value="ECO:0007669"/>
    <property type="project" value="TreeGrafter"/>
</dbReference>
<dbReference type="GO" id="GO:0005737">
    <property type="term" value="C:cytoplasm"/>
    <property type="evidence" value="ECO:0007669"/>
    <property type="project" value="TreeGrafter"/>
</dbReference>
<evidence type="ECO:0000256" key="1">
    <source>
        <dbReference type="ARBA" id="ARBA00022803"/>
    </source>
</evidence>
<sequence length="700" mass="77889">MSSRNRGMEEAGLRLVYRQLDNDLNENALFLLDRLQAIKPDDASLTHLRSLCCLRLGRFALASEYSRGLGIRGEHLGCSYIFAQSCLHRENYPEGISALEQAQRLCGGSDIIGKAALLVTILSLITRLIGQASSSERFIPDLPSVNRLLGKLHHANGDLQSAARCFVSALELDPFMWDAFTDLCESGIPLHVSNVFKFKSNTREDANSWTQDRDSDTNTTILENLSQQSARAAGSKVAPSVGPPLPTKRKQPSGLDFAAPETEGLGANASRKESVGSRVPVMPQRRSARLNQDIASTLTDRSNVEPNIKANTLKRQEKQRAIIHPASQRSLAVERRPNTTRSSSASAGRDGKPKNERTANQAAETGHSLDPRSNVILYKDHNKLEPLLQLFSKLGTAYYHLQQFKPQLCFDTLASLPADQQATPWVLSKTARSQYEMQAYRDARSTFRALRRIAPSWTEDLEVYSTVLWHLHDEVMLAFHAHELADSFYLSSQTWCAMGSSFSLQKAHADAIKCFKRATQLQPQLAHSYSLLGHEHLDAEHWSRPGTGKARKARGRPEELHDGRKDQPNKWGLIDSYREGKDPNSSSTCLVYLERAAKLELPKKLLALTKLQSAKLRLRLGLPVEALRDLHSAEQIASDEAEVHFLLGKAYLMSGKTNRSNALKSFTTAQSLNPRNEAIKEAMLSLEDDADYGKHDLPLS</sequence>
<dbReference type="Pfam" id="PF13181">
    <property type="entry name" value="TPR_8"/>
    <property type="match status" value="1"/>
</dbReference>
<evidence type="ECO:0000313" key="6">
    <source>
        <dbReference type="Proteomes" id="UP000605986"/>
    </source>
</evidence>
<evidence type="ECO:0000256" key="2">
    <source>
        <dbReference type="ARBA" id="ARBA00038210"/>
    </source>
</evidence>
<dbReference type="Pfam" id="PF12895">
    <property type="entry name" value="ANAPC3"/>
    <property type="match status" value="1"/>
</dbReference>
<dbReference type="Gene3D" id="1.25.40.10">
    <property type="entry name" value="Tetratricopeptide repeat domain"/>
    <property type="match status" value="4"/>
</dbReference>
<dbReference type="PROSITE" id="PS50005">
    <property type="entry name" value="TPR"/>
    <property type="match status" value="2"/>
</dbReference>
<dbReference type="GO" id="GO:0031145">
    <property type="term" value="P:anaphase-promoting complex-dependent catabolic process"/>
    <property type="evidence" value="ECO:0007669"/>
    <property type="project" value="TreeGrafter"/>
</dbReference>
<evidence type="ECO:0000313" key="5">
    <source>
        <dbReference type="EMBL" id="KAF4440365.1"/>
    </source>
</evidence>
<feature type="region of interest" description="Disordered" evidence="4">
    <location>
        <begin position="313"/>
        <end position="368"/>
    </location>
</feature>
<feature type="repeat" description="TPR" evidence="3">
    <location>
        <begin position="143"/>
        <end position="176"/>
    </location>
</feature>
<evidence type="ECO:0000256" key="4">
    <source>
        <dbReference type="SAM" id="MobiDB-lite"/>
    </source>
</evidence>
<gene>
    <name evidence="5" type="ORF">F53441_12313</name>
</gene>
<comment type="caution">
    <text evidence="5">The sequence shown here is derived from an EMBL/GenBank/DDBJ whole genome shotgun (WGS) entry which is preliminary data.</text>
</comment>
<dbReference type="PANTHER" id="PTHR12558:SF13">
    <property type="entry name" value="CELL DIVISION CYCLE PROTEIN 27 HOMOLOG"/>
    <property type="match status" value="1"/>
</dbReference>
<dbReference type="InterPro" id="IPR011990">
    <property type="entry name" value="TPR-like_helical_dom_sf"/>
</dbReference>
<dbReference type="SMART" id="SM00028">
    <property type="entry name" value="TPR"/>
    <property type="match status" value="5"/>
</dbReference>
<feature type="repeat" description="TPR" evidence="3">
    <location>
        <begin position="492"/>
        <end position="525"/>
    </location>
</feature>
<dbReference type="GO" id="GO:0007091">
    <property type="term" value="P:metaphase/anaphase transition of mitotic cell cycle"/>
    <property type="evidence" value="ECO:0007669"/>
    <property type="project" value="TreeGrafter"/>
</dbReference>
<name>A0A8H4JWL7_9HYPO</name>
<dbReference type="AlphaFoldDB" id="A0A8H4JWL7"/>
<keyword evidence="6" id="KW-1185">Reference proteome</keyword>
<organism evidence="5 6">
    <name type="scientific">Fusarium austroafricanum</name>
    <dbReference type="NCBI Taxonomy" id="2364996"/>
    <lineage>
        <taxon>Eukaryota</taxon>
        <taxon>Fungi</taxon>
        <taxon>Dikarya</taxon>
        <taxon>Ascomycota</taxon>
        <taxon>Pezizomycotina</taxon>
        <taxon>Sordariomycetes</taxon>
        <taxon>Hypocreomycetidae</taxon>
        <taxon>Hypocreales</taxon>
        <taxon>Nectriaceae</taxon>
        <taxon>Fusarium</taxon>
        <taxon>Fusarium concolor species complex</taxon>
    </lineage>
</organism>
<reference evidence="5" key="1">
    <citation type="submission" date="2020-01" db="EMBL/GenBank/DDBJ databases">
        <title>Identification and distribution of gene clusters putatively required for synthesis of sphingolipid metabolism inhibitors in phylogenetically diverse species of the filamentous fungus Fusarium.</title>
        <authorList>
            <person name="Kim H.-S."/>
            <person name="Busman M."/>
            <person name="Brown D.W."/>
            <person name="Divon H."/>
            <person name="Uhlig S."/>
            <person name="Proctor R.H."/>
        </authorList>
    </citation>
    <scope>NUCLEOTIDE SEQUENCE</scope>
    <source>
        <strain evidence="5">NRRL 53441</strain>
    </source>
</reference>
<dbReference type="GO" id="GO:0016567">
    <property type="term" value="P:protein ubiquitination"/>
    <property type="evidence" value="ECO:0007669"/>
    <property type="project" value="TreeGrafter"/>
</dbReference>
<dbReference type="OrthoDB" id="329563at2759"/>
<dbReference type="InterPro" id="IPR019734">
    <property type="entry name" value="TPR_rpt"/>
</dbReference>
<feature type="compositionally biased region" description="Basic and acidic residues" evidence="4">
    <location>
        <begin position="555"/>
        <end position="568"/>
    </location>
</feature>
<comment type="similarity">
    <text evidence="2">Belongs to the APC3/CDC27 family.</text>
</comment>
<dbReference type="SUPFAM" id="SSF48452">
    <property type="entry name" value="TPR-like"/>
    <property type="match status" value="2"/>
</dbReference>
<keyword evidence="1 3" id="KW-0802">TPR repeat</keyword>
<evidence type="ECO:0000256" key="3">
    <source>
        <dbReference type="PROSITE-ProRule" id="PRU00339"/>
    </source>
</evidence>
<dbReference type="PANTHER" id="PTHR12558">
    <property type="entry name" value="CELL DIVISION CYCLE 16,23,27"/>
    <property type="match status" value="1"/>
</dbReference>
<feature type="region of interest" description="Disordered" evidence="4">
    <location>
        <begin position="228"/>
        <end position="289"/>
    </location>
</feature>
<dbReference type="EMBL" id="JAADJG010000661">
    <property type="protein sequence ID" value="KAF4440365.1"/>
    <property type="molecule type" value="Genomic_DNA"/>
</dbReference>
<dbReference type="GO" id="GO:0005680">
    <property type="term" value="C:anaphase-promoting complex"/>
    <property type="evidence" value="ECO:0007669"/>
    <property type="project" value="UniProtKB-ARBA"/>
</dbReference>